<keyword evidence="1 2" id="KW-0472">Membrane</keyword>
<dbReference type="UniPathway" id="UPA00084">
    <property type="reaction ID" value="UER00504"/>
</dbReference>
<organism evidence="4 5">
    <name type="scientific">Roseateles depolymerans</name>
    <dbReference type="NCBI Taxonomy" id="76731"/>
    <lineage>
        <taxon>Bacteria</taxon>
        <taxon>Pseudomonadati</taxon>
        <taxon>Pseudomonadota</taxon>
        <taxon>Betaproteobacteria</taxon>
        <taxon>Burkholderiales</taxon>
        <taxon>Sphaerotilaceae</taxon>
        <taxon>Roseateles</taxon>
    </lineage>
</organism>
<dbReference type="SUPFAM" id="SSF101307">
    <property type="entry name" value="YutG-like"/>
    <property type="match status" value="1"/>
</dbReference>
<keyword evidence="1 2" id="KW-0812">Transmembrane</keyword>
<keyword evidence="1" id="KW-1003">Cell membrane</keyword>
<keyword evidence="1" id="KW-0460">Magnesium</keyword>
<dbReference type="GO" id="GO:0006655">
    <property type="term" value="P:phosphatidylglycerol biosynthetic process"/>
    <property type="evidence" value="ECO:0007669"/>
    <property type="project" value="UniProtKB-UniPathway"/>
</dbReference>
<comment type="subcellular location">
    <subcellularLocation>
        <location evidence="1">Cell inner membrane</location>
        <topology evidence="1">Multi-pass membrane protein</topology>
    </subcellularLocation>
</comment>
<evidence type="ECO:0000256" key="2">
    <source>
        <dbReference type="SAM" id="Phobius"/>
    </source>
</evidence>
<name>A0A2W5DM30_9BURK</name>
<dbReference type="CDD" id="cd06971">
    <property type="entry name" value="PgpA"/>
    <property type="match status" value="1"/>
</dbReference>
<keyword evidence="1" id="KW-0378">Hydrolase</keyword>
<gene>
    <name evidence="4" type="ORF">DI603_09680</name>
</gene>
<keyword evidence="1" id="KW-0997">Cell inner membrane</keyword>
<dbReference type="PANTHER" id="PTHR36305">
    <property type="entry name" value="PHOSPHATIDYLGLYCEROPHOSPHATASE A"/>
    <property type="match status" value="1"/>
</dbReference>
<comment type="cofactor">
    <cofactor evidence="1">
        <name>Mg(2+)</name>
        <dbReference type="ChEBI" id="CHEBI:18420"/>
    </cofactor>
</comment>
<comment type="function">
    <text evidence="1">Lipid phosphatase which dephosphorylates phosphatidylglycerophosphate (PGP) to phosphatidylglycerol (PG).</text>
</comment>
<accession>A0A2W5DM30</accession>
<keyword evidence="1" id="KW-0443">Lipid metabolism</keyword>
<dbReference type="EMBL" id="QFOD01000007">
    <property type="protein sequence ID" value="PZP32935.1"/>
    <property type="molecule type" value="Genomic_DNA"/>
</dbReference>
<dbReference type="InterPro" id="IPR007686">
    <property type="entry name" value="YutG/PgpA"/>
</dbReference>
<dbReference type="PIRSF" id="PIRSF006162">
    <property type="entry name" value="PgpA"/>
    <property type="match status" value="1"/>
</dbReference>
<keyword evidence="1" id="KW-0442">Lipid degradation</keyword>
<feature type="domain" description="YutG/PgpA" evidence="3">
    <location>
        <begin position="21"/>
        <end position="170"/>
    </location>
</feature>
<evidence type="ECO:0000256" key="1">
    <source>
        <dbReference type="PIRNR" id="PIRNR006162"/>
    </source>
</evidence>
<keyword evidence="1" id="KW-0595">Phospholipid degradation</keyword>
<dbReference type="GO" id="GO:0005886">
    <property type="term" value="C:plasma membrane"/>
    <property type="evidence" value="ECO:0007669"/>
    <property type="project" value="UniProtKB-SubCell"/>
</dbReference>
<comment type="caution">
    <text evidence="4">The sequence shown here is derived from an EMBL/GenBank/DDBJ whole genome shotgun (WGS) entry which is preliminary data.</text>
</comment>
<sequence length="175" mass="18786">MTDNAPQRATWALMSRSPACWIAFGFGSGLSPRAPGTVGTLWAWLSFALLAPWLGDVSWALLIGGGTLVGWWACTRAAQALRVADPGAVVWDEVLAFWLVLWLMGPSSGLAQLIAFALFRLFDADKPGPVGWADRCFKAERGAPIGWAQGFGILWDDFVAAGCTLGTLALWRAFA</sequence>
<evidence type="ECO:0000259" key="3">
    <source>
        <dbReference type="Pfam" id="PF04608"/>
    </source>
</evidence>
<evidence type="ECO:0000313" key="4">
    <source>
        <dbReference type="EMBL" id="PZP32935.1"/>
    </source>
</evidence>
<evidence type="ECO:0000313" key="5">
    <source>
        <dbReference type="Proteomes" id="UP000249633"/>
    </source>
</evidence>
<feature type="transmembrane region" description="Helical" evidence="2">
    <location>
        <begin position="95"/>
        <end position="119"/>
    </location>
</feature>
<keyword evidence="1" id="KW-0479">Metal-binding</keyword>
<protein>
    <recommendedName>
        <fullName evidence="1">Phosphatidylglycerophosphatase A</fullName>
        <ecNumber evidence="1">3.1.3.27</ecNumber>
    </recommendedName>
    <alternativeName>
        <fullName evidence="1">Phosphatidylglycerolphosphate phosphatase A</fullName>
    </alternativeName>
</protein>
<dbReference type="EC" id="3.1.3.27" evidence="1"/>
<dbReference type="Pfam" id="PF04608">
    <property type="entry name" value="PgpA"/>
    <property type="match status" value="1"/>
</dbReference>
<dbReference type="PANTHER" id="PTHR36305:SF1">
    <property type="entry name" value="PHOSPHATIDYLGLYCEROPHOSPHATASE A"/>
    <property type="match status" value="1"/>
</dbReference>
<keyword evidence="2" id="KW-1133">Transmembrane helix</keyword>
<reference evidence="4 5" key="1">
    <citation type="submission" date="2017-08" db="EMBL/GenBank/DDBJ databases">
        <title>Infants hospitalized years apart are colonized by the same room-sourced microbial strains.</title>
        <authorList>
            <person name="Brooks B."/>
            <person name="Olm M.R."/>
            <person name="Firek B.A."/>
            <person name="Baker R."/>
            <person name="Thomas B.C."/>
            <person name="Morowitz M.J."/>
            <person name="Banfield J.F."/>
        </authorList>
    </citation>
    <scope>NUCLEOTIDE SEQUENCE [LARGE SCALE GENOMIC DNA]</scope>
    <source>
        <strain evidence="4">S2_012_000_R2_81</strain>
    </source>
</reference>
<dbReference type="Proteomes" id="UP000249633">
    <property type="component" value="Unassembled WGS sequence"/>
</dbReference>
<dbReference type="InterPro" id="IPR036681">
    <property type="entry name" value="PgpA-like_sf"/>
</dbReference>
<comment type="catalytic activity">
    <reaction evidence="1">
        <text>a 1,2-diacyl-sn-glycero-3-phospho-(1'-sn-glycero-3'-phosphate) + H2O = a 1,2-diacyl-sn-glycero-3-phospho-(1'-sn-glycerol) + phosphate</text>
        <dbReference type="Rhea" id="RHEA:33751"/>
        <dbReference type="ChEBI" id="CHEBI:15377"/>
        <dbReference type="ChEBI" id="CHEBI:43474"/>
        <dbReference type="ChEBI" id="CHEBI:60110"/>
        <dbReference type="ChEBI" id="CHEBI:64716"/>
        <dbReference type="EC" id="3.1.3.27"/>
    </reaction>
</comment>
<dbReference type="GO" id="GO:0046872">
    <property type="term" value="F:metal ion binding"/>
    <property type="evidence" value="ECO:0007669"/>
    <property type="project" value="UniProtKB-KW"/>
</dbReference>
<proteinExistence type="predicted"/>
<dbReference type="InterPro" id="IPR026037">
    <property type="entry name" value="PgpA"/>
</dbReference>
<dbReference type="AlphaFoldDB" id="A0A2W5DM30"/>
<keyword evidence="1" id="KW-1208">Phospholipid metabolism</keyword>
<comment type="pathway">
    <text evidence="1">Phospholipid metabolism; phosphatidylglycerol biosynthesis; phosphatidylglycerol from CDP-diacylglycerol: step 2/2.</text>
</comment>
<dbReference type="GO" id="GO:0008962">
    <property type="term" value="F:phosphatidylglycerophosphatase activity"/>
    <property type="evidence" value="ECO:0007669"/>
    <property type="project" value="UniProtKB-EC"/>
</dbReference>
<dbReference type="GO" id="GO:0009395">
    <property type="term" value="P:phospholipid catabolic process"/>
    <property type="evidence" value="ECO:0007669"/>
    <property type="project" value="UniProtKB-KW"/>
</dbReference>